<keyword evidence="1" id="KW-1133">Transmembrane helix</keyword>
<keyword evidence="1" id="KW-0472">Membrane</keyword>
<keyword evidence="3" id="KW-1185">Reference proteome</keyword>
<name>A0A1H7K1J1_9SPHI</name>
<evidence type="ECO:0000313" key="3">
    <source>
        <dbReference type="Proteomes" id="UP000198916"/>
    </source>
</evidence>
<keyword evidence="1" id="KW-0812">Transmembrane</keyword>
<evidence type="ECO:0000256" key="1">
    <source>
        <dbReference type="SAM" id="Phobius"/>
    </source>
</evidence>
<dbReference type="Pfam" id="PF22765">
    <property type="entry name" value="DUF7010"/>
    <property type="match status" value="1"/>
</dbReference>
<dbReference type="Proteomes" id="UP000198916">
    <property type="component" value="Unassembled WGS sequence"/>
</dbReference>
<dbReference type="STRING" id="332977.SAMN05421740_102724"/>
<sequence>MQPLGLWLNFAQLFYFPFLIFVLIKQPDYFLMTYVIITGAHFFPYAWFYNEKGFAVMAGVISMGGLLLGLSLDEENMYLLGVFMVCCLLVLGIWIYVSYLSKSRNSTAR</sequence>
<dbReference type="EMBL" id="FNZR01000002">
    <property type="protein sequence ID" value="SEK79745.1"/>
    <property type="molecule type" value="Genomic_DNA"/>
</dbReference>
<proteinExistence type="predicted"/>
<feature type="transmembrane region" description="Helical" evidence="1">
    <location>
        <begin position="29"/>
        <end position="47"/>
    </location>
</feature>
<feature type="transmembrane region" description="Helical" evidence="1">
    <location>
        <begin position="77"/>
        <end position="97"/>
    </location>
</feature>
<feature type="transmembrane region" description="Helical" evidence="1">
    <location>
        <begin position="53"/>
        <end position="70"/>
    </location>
</feature>
<dbReference type="InterPro" id="IPR053824">
    <property type="entry name" value="DUF7010"/>
</dbReference>
<gene>
    <name evidence="2" type="ORF">SAMN05421740_102724</name>
</gene>
<reference evidence="3" key="1">
    <citation type="submission" date="2016-10" db="EMBL/GenBank/DDBJ databases">
        <authorList>
            <person name="Varghese N."/>
            <person name="Submissions S."/>
        </authorList>
    </citation>
    <scope>NUCLEOTIDE SEQUENCE [LARGE SCALE GENOMIC DNA]</scope>
    <source>
        <strain evidence="3">Jip14</strain>
    </source>
</reference>
<dbReference type="AlphaFoldDB" id="A0A1H7K1J1"/>
<organism evidence="2 3">
    <name type="scientific">Parapedobacter koreensis</name>
    <dbReference type="NCBI Taxonomy" id="332977"/>
    <lineage>
        <taxon>Bacteria</taxon>
        <taxon>Pseudomonadati</taxon>
        <taxon>Bacteroidota</taxon>
        <taxon>Sphingobacteriia</taxon>
        <taxon>Sphingobacteriales</taxon>
        <taxon>Sphingobacteriaceae</taxon>
        <taxon>Parapedobacter</taxon>
    </lineage>
</organism>
<feature type="transmembrane region" description="Helical" evidence="1">
    <location>
        <begin position="6"/>
        <end position="24"/>
    </location>
</feature>
<evidence type="ECO:0000313" key="2">
    <source>
        <dbReference type="EMBL" id="SEK79745.1"/>
    </source>
</evidence>
<accession>A0A1H7K1J1</accession>
<protein>
    <submittedName>
        <fullName evidence="2">Uncharacterized protein</fullName>
    </submittedName>
</protein>